<sequence>MASFHLFFHTSSPLPFGASGSVSGLSSLMFSVGFLTYTQTCHACALCLELRARANSEPAWDPGVEGCTNTIQYNIVMLSLPQSPTIKSLLLTHWTERIGYLTQARALLHFPLCLFYLVAASCASQLASLSGSASRFRRPWTVRPSVRASIEAAVAAIDKTKTRQDKKSNQFTRKRTLVMAQVRALAPRSRAPSSRTAGLWAQVTCAVCVCVCGRCVSIGKAWHIR</sequence>
<gene>
    <name evidence="1" type="ORF">BD289DRAFT_248931</name>
</gene>
<organism evidence="1 2">
    <name type="scientific">Coniella lustricola</name>
    <dbReference type="NCBI Taxonomy" id="2025994"/>
    <lineage>
        <taxon>Eukaryota</taxon>
        <taxon>Fungi</taxon>
        <taxon>Dikarya</taxon>
        <taxon>Ascomycota</taxon>
        <taxon>Pezizomycotina</taxon>
        <taxon>Sordariomycetes</taxon>
        <taxon>Sordariomycetidae</taxon>
        <taxon>Diaporthales</taxon>
        <taxon>Schizoparmaceae</taxon>
        <taxon>Coniella</taxon>
    </lineage>
</organism>
<accession>A0A2T3A8U6</accession>
<evidence type="ECO:0000313" key="2">
    <source>
        <dbReference type="Proteomes" id="UP000241462"/>
    </source>
</evidence>
<name>A0A2T3A8U6_9PEZI</name>
<protein>
    <submittedName>
        <fullName evidence="1">Uncharacterized protein</fullName>
    </submittedName>
</protein>
<proteinExistence type="predicted"/>
<reference evidence="1 2" key="1">
    <citation type="journal article" date="2018" name="Mycol. Prog.">
        <title>Coniella lustricola, a new species from submerged detritus.</title>
        <authorList>
            <person name="Raudabaugh D.B."/>
            <person name="Iturriaga T."/>
            <person name="Carver A."/>
            <person name="Mondo S."/>
            <person name="Pangilinan J."/>
            <person name="Lipzen A."/>
            <person name="He G."/>
            <person name="Amirebrahimi M."/>
            <person name="Grigoriev I.V."/>
            <person name="Miller A.N."/>
        </authorList>
    </citation>
    <scope>NUCLEOTIDE SEQUENCE [LARGE SCALE GENOMIC DNA]</scope>
    <source>
        <strain evidence="1 2">B22-T-1</strain>
    </source>
</reference>
<dbReference type="AlphaFoldDB" id="A0A2T3A8U6"/>
<evidence type="ECO:0000313" key="1">
    <source>
        <dbReference type="EMBL" id="PSR85920.1"/>
    </source>
</evidence>
<dbReference type="InParanoid" id="A0A2T3A8U6"/>
<dbReference type="EMBL" id="KZ678436">
    <property type="protein sequence ID" value="PSR85920.1"/>
    <property type="molecule type" value="Genomic_DNA"/>
</dbReference>
<dbReference type="Proteomes" id="UP000241462">
    <property type="component" value="Unassembled WGS sequence"/>
</dbReference>
<keyword evidence="2" id="KW-1185">Reference proteome</keyword>